<sequence>MRKSIISVLSVLILVLSGCSEVTVDAQDEDKEEVAQKDAPFKATEEGTKTLVADELKEKGTDDTGKLSSLEISDDVDNENKNIKTVNLELNGSDNLTNNMVKKGMLIEAEKLFPRIFEDASVGRVIITWKFPLEDAKGNTSFQKVLSIQLERKTADEINWDKFKYKNFETVADHYFEHAVFKE</sequence>
<reference evidence="2" key="1">
    <citation type="submission" date="2025-02" db="EMBL/GenBank/DDBJ databases">
        <title>Complete genome sequences of 52 Bacillus and Priestia strains isolated from West-African fermentations and 26 reference strains from the DSMZ collection.</title>
        <authorList>
            <person name="Wiedenbein E.S."/>
            <person name="Canoy T.S."/>
            <person name="Hui Y."/>
            <person name="Parkouda C."/>
            <person name="Dawende C."/>
            <person name="Ametefe E."/>
            <person name="Jespersen L."/>
            <person name="Nielsen D.S."/>
        </authorList>
    </citation>
    <scope>NUCLEOTIDE SEQUENCE</scope>
    <source>
        <strain evidence="2">PRO56</strain>
    </source>
</reference>
<evidence type="ECO:0008006" key="4">
    <source>
        <dbReference type="Google" id="ProtNLM"/>
    </source>
</evidence>
<dbReference type="EMBL" id="CP120576">
    <property type="protein sequence ID" value="WEY83171.1"/>
    <property type="molecule type" value="Genomic_DNA"/>
</dbReference>
<evidence type="ECO:0000256" key="1">
    <source>
        <dbReference type="SAM" id="SignalP"/>
    </source>
</evidence>
<gene>
    <name evidence="2" type="ORF">P5633_12010</name>
</gene>
<feature type="chain" id="PRO_5043791553" description="Lipoprotein" evidence="1">
    <location>
        <begin position="27"/>
        <end position="183"/>
    </location>
</feature>
<accession>A0AAX3RF94</accession>
<keyword evidence="1" id="KW-0732">Signal</keyword>
<protein>
    <recommendedName>
        <fullName evidence="4">Lipoprotein</fullName>
    </recommendedName>
</protein>
<proteinExistence type="predicted"/>
<name>A0AAX3RF94_BACIU</name>
<dbReference type="Proteomes" id="UP001214898">
    <property type="component" value="Chromosome"/>
</dbReference>
<dbReference type="PROSITE" id="PS51257">
    <property type="entry name" value="PROKAR_LIPOPROTEIN"/>
    <property type="match status" value="1"/>
</dbReference>
<evidence type="ECO:0000313" key="2">
    <source>
        <dbReference type="EMBL" id="WEY83171.1"/>
    </source>
</evidence>
<organism evidence="2 3">
    <name type="scientific">Bacillus subtilis</name>
    <dbReference type="NCBI Taxonomy" id="1423"/>
    <lineage>
        <taxon>Bacteria</taxon>
        <taxon>Bacillati</taxon>
        <taxon>Bacillota</taxon>
        <taxon>Bacilli</taxon>
        <taxon>Bacillales</taxon>
        <taxon>Bacillaceae</taxon>
        <taxon>Bacillus</taxon>
    </lineage>
</organism>
<dbReference type="AlphaFoldDB" id="A0AAX3RF94"/>
<evidence type="ECO:0000313" key="3">
    <source>
        <dbReference type="Proteomes" id="UP001214898"/>
    </source>
</evidence>
<feature type="signal peptide" evidence="1">
    <location>
        <begin position="1"/>
        <end position="26"/>
    </location>
</feature>